<dbReference type="GO" id="GO:0022857">
    <property type="term" value="F:transmembrane transporter activity"/>
    <property type="evidence" value="ECO:0007669"/>
    <property type="project" value="InterPro"/>
</dbReference>
<dbReference type="Proteomes" id="UP000076842">
    <property type="component" value="Unassembled WGS sequence"/>
</dbReference>
<feature type="transmembrane region" description="Helical" evidence="6">
    <location>
        <begin position="120"/>
        <end position="137"/>
    </location>
</feature>
<sequence length="563" mass="61036">MSVYSNEKRNGATVKPSGFRGGLEDFEKDDLSKPPFILNWTEVKLLGIAGVGFFLDAYDLFIINQVTSLLQWRFYNGAVLPATLSGLVKAAANIGSVIGQVSFGLMGDYFGRKAVYGKELMIIIVATIFCISAPSSAGGNGVLIWLSVWRIVLGIGVGADYPLSASVTGDRALIRKRGTMLCYIFSNQGWGNFVGSLVTMVVLACYKGSLDSTDPANYSKADGVWRIIVGLALIPAFGTLYQRLTLPESIRYKRAIENLPPPVDAEFAREGKNPDGGLEAGQSNAGAALPDNRPGFKQTYDAAGHPLPRANPDVLATEELDPSDVPKEVVRAEKRQYFKEFHQYFGQWRHLKILIGTAVCWFLLDIAFYGINLNSNIILAAMGFGGSTGTAYNRLFQVATGNLIVTALGFVPGYWFSIVTIEYLGRKPIQLMGFTMTALMLALLAGLFNRLDHGGFIALFTFLQFFFNFGANTTTFIYPIEVFPTKYRATAHGISAACGKCGAIAASFGFNSLVGPIGTANVLWIFFAVCILGIPFTLLLPETKGRDPDVILAEEEKAGLAPV</sequence>
<dbReference type="PROSITE" id="PS50850">
    <property type="entry name" value="MFS"/>
    <property type="match status" value="1"/>
</dbReference>
<evidence type="ECO:0000256" key="2">
    <source>
        <dbReference type="ARBA" id="ARBA00022692"/>
    </source>
</evidence>
<reference evidence="8 9" key="1">
    <citation type="journal article" date="2016" name="Mol. Biol. Evol.">
        <title>Comparative Genomics of Early-Diverging Mushroom-Forming Fungi Provides Insights into the Origins of Lignocellulose Decay Capabilities.</title>
        <authorList>
            <person name="Nagy L.G."/>
            <person name="Riley R."/>
            <person name="Tritt A."/>
            <person name="Adam C."/>
            <person name="Daum C."/>
            <person name="Floudas D."/>
            <person name="Sun H."/>
            <person name="Yadav J.S."/>
            <person name="Pangilinan J."/>
            <person name="Larsson K.H."/>
            <person name="Matsuura K."/>
            <person name="Barry K."/>
            <person name="Labutti K."/>
            <person name="Kuo R."/>
            <person name="Ohm R.A."/>
            <person name="Bhattacharya S.S."/>
            <person name="Shirouzu T."/>
            <person name="Yoshinaga Y."/>
            <person name="Martin F.M."/>
            <person name="Grigoriev I.V."/>
            <person name="Hibbett D.S."/>
        </authorList>
    </citation>
    <scope>NUCLEOTIDE SEQUENCE [LARGE SCALE GENOMIC DNA]</scope>
    <source>
        <strain evidence="8 9">HHB12733</strain>
    </source>
</reference>
<dbReference type="InterPro" id="IPR020846">
    <property type="entry name" value="MFS_dom"/>
</dbReference>
<evidence type="ECO:0000256" key="3">
    <source>
        <dbReference type="ARBA" id="ARBA00022989"/>
    </source>
</evidence>
<accession>A0A165HJE1</accession>
<feature type="transmembrane region" description="Helical" evidence="6">
    <location>
        <begin position="377"/>
        <end position="396"/>
    </location>
</feature>
<feature type="transmembrane region" description="Helical" evidence="6">
    <location>
        <begin position="353"/>
        <end position="371"/>
    </location>
</feature>
<dbReference type="InterPro" id="IPR036259">
    <property type="entry name" value="MFS_trans_sf"/>
</dbReference>
<evidence type="ECO:0000256" key="5">
    <source>
        <dbReference type="SAM" id="MobiDB-lite"/>
    </source>
</evidence>
<organism evidence="8 9">
    <name type="scientific">Calocera cornea HHB12733</name>
    <dbReference type="NCBI Taxonomy" id="1353952"/>
    <lineage>
        <taxon>Eukaryota</taxon>
        <taxon>Fungi</taxon>
        <taxon>Dikarya</taxon>
        <taxon>Basidiomycota</taxon>
        <taxon>Agaricomycotina</taxon>
        <taxon>Dacrymycetes</taxon>
        <taxon>Dacrymycetales</taxon>
        <taxon>Dacrymycetaceae</taxon>
        <taxon>Calocera</taxon>
    </lineage>
</organism>
<feature type="transmembrane region" description="Helical" evidence="6">
    <location>
        <begin position="455"/>
        <end position="478"/>
    </location>
</feature>
<feature type="region of interest" description="Disordered" evidence="5">
    <location>
        <begin position="265"/>
        <end position="284"/>
    </location>
</feature>
<evidence type="ECO:0000259" key="7">
    <source>
        <dbReference type="PROSITE" id="PS50850"/>
    </source>
</evidence>
<dbReference type="InterPro" id="IPR005829">
    <property type="entry name" value="Sugar_transporter_CS"/>
</dbReference>
<protein>
    <submittedName>
        <fullName evidence="8">MFS general substrate transporter</fullName>
    </submittedName>
</protein>
<keyword evidence="2 6" id="KW-0812">Transmembrane</keyword>
<keyword evidence="9" id="KW-1185">Reference proteome</keyword>
<comment type="subcellular location">
    <subcellularLocation>
        <location evidence="1">Membrane</location>
        <topology evidence="1">Multi-pass membrane protein</topology>
    </subcellularLocation>
</comment>
<dbReference type="SUPFAM" id="SSF103473">
    <property type="entry name" value="MFS general substrate transporter"/>
    <property type="match status" value="1"/>
</dbReference>
<dbReference type="EMBL" id="KV423941">
    <property type="protein sequence ID" value="KZT59376.1"/>
    <property type="molecule type" value="Genomic_DNA"/>
</dbReference>
<dbReference type="GO" id="GO:0016020">
    <property type="term" value="C:membrane"/>
    <property type="evidence" value="ECO:0007669"/>
    <property type="project" value="UniProtKB-SubCell"/>
</dbReference>
<dbReference type="InterPro" id="IPR005828">
    <property type="entry name" value="MFS_sugar_transport-like"/>
</dbReference>
<dbReference type="PANTHER" id="PTHR24064">
    <property type="entry name" value="SOLUTE CARRIER FAMILY 22 MEMBER"/>
    <property type="match status" value="1"/>
</dbReference>
<keyword evidence="3 6" id="KW-1133">Transmembrane helix</keyword>
<name>A0A165HJE1_9BASI</name>
<proteinExistence type="predicted"/>
<evidence type="ECO:0000313" key="8">
    <source>
        <dbReference type="EMBL" id="KZT59376.1"/>
    </source>
</evidence>
<evidence type="ECO:0000256" key="6">
    <source>
        <dbReference type="SAM" id="Phobius"/>
    </source>
</evidence>
<feature type="domain" description="Major facilitator superfamily (MFS) profile" evidence="7">
    <location>
        <begin position="45"/>
        <end position="545"/>
    </location>
</feature>
<dbReference type="OrthoDB" id="433512at2759"/>
<evidence type="ECO:0000313" key="9">
    <source>
        <dbReference type="Proteomes" id="UP000076842"/>
    </source>
</evidence>
<dbReference type="AlphaFoldDB" id="A0A165HJE1"/>
<evidence type="ECO:0000256" key="4">
    <source>
        <dbReference type="ARBA" id="ARBA00023136"/>
    </source>
</evidence>
<dbReference type="STRING" id="1353952.A0A165HJE1"/>
<feature type="transmembrane region" description="Helical" evidence="6">
    <location>
        <begin position="522"/>
        <end position="540"/>
    </location>
</feature>
<dbReference type="FunCoup" id="A0A165HJE1">
    <property type="interactions" value="529"/>
</dbReference>
<dbReference type="CDD" id="cd17364">
    <property type="entry name" value="MFS_PhT"/>
    <property type="match status" value="1"/>
</dbReference>
<feature type="transmembrane region" description="Helical" evidence="6">
    <location>
        <begin position="403"/>
        <end position="423"/>
    </location>
</feature>
<feature type="transmembrane region" description="Helical" evidence="6">
    <location>
        <begin position="429"/>
        <end position="448"/>
    </location>
</feature>
<evidence type="ECO:0000256" key="1">
    <source>
        <dbReference type="ARBA" id="ARBA00004141"/>
    </source>
</evidence>
<dbReference type="Gene3D" id="1.20.1250.20">
    <property type="entry name" value="MFS general substrate transporter like domains"/>
    <property type="match status" value="2"/>
</dbReference>
<dbReference type="Pfam" id="PF00083">
    <property type="entry name" value="Sugar_tr"/>
    <property type="match status" value="2"/>
</dbReference>
<feature type="transmembrane region" description="Helical" evidence="6">
    <location>
        <begin position="224"/>
        <end position="244"/>
    </location>
</feature>
<dbReference type="InParanoid" id="A0A165HJE1"/>
<dbReference type="PROSITE" id="PS00216">
    <property type="entry name" value="SUGAR_TRANSPORT_1"/>
    <property type="match status" value="1"/>
</dbReference>
<feature type="transmembrane region" description="Helical" evidence="6">
    <location>
        <begin position="181"/>
        <end position="204"/>
    </location>
</feature>
<keyword evidence="4 6" id="KW-0472">Membrane</keyword>
<gene>
    <name evidence="8" type="ORF">CALCODRAFT_554266</name>
</gene>
<feature type="transmembrane region" description="Helical" evidence="6">
    <location>
        <begin position="143"/>
        <end position="161"/>
    </location>
</feature>